<evidence type="ECO:0000313" key="2">
    <source>
        <dbReference type="Proteomes" id="UP001157502"/>
    </source>
</evidence>
<gene>
    <name evidence="1" type="ORF">DPEC_G00281140</name>
</gene>
<reference evidence="1" key="1">
    <citation type="submission" date="2021-05" db="EMBL/GenBank/DDBJ databases">
        <authorList>
            <person name="Pan Q."/>
            <person name="Jouanno E."/>
            <person name="Zahm M."/>
            <person name="Klopp C."/>
            <person name="Cabau C."/>
            <person name="Louis A."/>
            <person name="Berthelot C."/>
            <person name="Parey E."/>
            <person name="Roest Crollius H."/>
            <person name="Montfort J."/>
            <person name="Robinson-Rechavi M."/>
            <person name="Bouchez O."/>
            <person name="Lampietro C."/>
            <person name="Lopez Roques C."/>
            <person name="Donnadieu C."/>
            <person name="Postlethwait J."/>
            <person name="Bobe J."/>
            <person name="Dillon D."/>
            <person name="Chandos A."/>
            <person name="von Hippel F."/>
            <person name="Guiguen Y."/>
        </authorList>
    </citation>
    <scope>NUCLEOTIDE SEQUENCE</scope>
    <source>
        <strain evidence="1">YG-Jan2019</strain>
    </source>
</reference>
<name>A0ACC2FN79_DALPE</name>
<keyword evidence="2" id="KW-1185">Reference proteome</keyword>
<protein>
    <submittedName>
        <fullName evidence="1">Uncharacterized protein</fullName>
    </submittedName>
</protein>
<dbReference type="EMBL" id="CM055752">
    <property type="protein sequence ID" value="KAJ7992675.1"/>
    <property type="molecule type" value="Genomic_DNA"/>
</dbReference>
<accession>A0ACC2FN79</accession>
<comment type="caution">
    <text evidence="1">The sequence shown here is derived from an EMBL/GenBank/DDBJ whole genome shotgun (WGS) entry which is preliminary data.</text>
</comment>
<evidence type="ECO:0000313" key="1">
    <source>
        <dbReference type="EMBL" id="KAJ7992675.1"/>
    </source>
</evidence>
<organism evidence="1 2">
    <name type="scientific">Dallia pectoralis</name>
    <name type="common">Alaska blackfish</name>
    <dbReference type="NCBI Taxonomy" id="75939"/>
    <lineage>
        <taxon>Eukaryota</taxon>
        <taxon>Metazoa</taxon>
        <taxon>Chordata</taxon>
        <taxon>Craniata</taxon>
        <taxon>Vertebrata</taxon>
        <taxon>Euteleostomi</taxon>
        <taxon>Actinopterygii</taxon>
        <taxon>Neopterygii</taxon>
        <taxon>Teleostei</taxon>
        <taxon>Protacanthopterygii</taxon>
        <taxon>Esociformes</taxon>
        <taxon>Umbridae</taxon>
        <taxon>Dallia</taxon>
    </lineage>
</organism>
<proteinExistence type="predicted"/>
<dbReference type="Proteomes" id="UP001157502">
    <property type="component" value="Chromosome 25"/>
</dbReference>
<sequence>MSLVLHMPCANANSYYGYYYQGHPPSPLLRPPPSQSNGSFSSPVSTMTSQSSVSSLAKHHQSWLDLVSKASPVAGEAVVCSVQIHTLVVVQSIKRTKNPSF</sequence>